<evidence type="ECO:0000313" key="2">
    <source>
        <dbReference type="EMBL" id="OES45782.1"/>
    </source>
</evidence>
<sequence>MIIKISVASASAAFVCLAAKLIQTLGETQLTISELKNSVNSLTEGSQRLIHSAEQVTVDIQSKIKFLDPLLESAQDVGEVVHNVTDKVKQAGIIQNKEALPSETVDTNHQPAITAWKAPAEDLPASADIYTPDNDARVNTISSTPDGIVKLRIN</sequence>
<evidence type="ECO:0008006" key="4">
    <source>
        <dbReference type="Google" id="ProtNLM"/>
    </source>
</evidence>
<keyword evidence="3" id="KW-1185">Reference proteome</keyword>
<keyword evidence="1" id="KW-0732">Signal</keyword>
<name>A0A1E7DRS3_9BACI</name>
<comment type="caution">
    <text evidence="2">The sequence shown here is derived from an EMBL/GenBank/DDBJ whole genome shotgun (WGS) entry which is preliminary data.</text>
</comment>
<accession>A0A1E7DRS3</accession>
<gene>
    <name evidence="2" type="ORF">BA724_02960</name>
</gene>
<protein>
    <recommendedName>
        <fullName evidence="4">DUF948 domain-containing protein</fullName>
    </recommendedName>
</protein>
<feature type="signal peptide" evidence="1">
    <location>
        <begin position="1"/>
        <end position="18"/>
    </location>
</feature>
<dbReference type="OrthoDB" id="2967641at2"/>
<dbReference type="Proteomes" id="UP000095658">
    <property type="component" value="Unassembled WGS sequence"/>
</dbReference>
<reference evidence="2 3" key="1">
    <citation type="submission" date="2016-06" db="EMBL/GenBank/DDBJ databases">
        <title>Domibacillus iocasae genome sequencing.</title>
        <authorList>
            <person name="Verma A."/>
            <person name="Pal Y."/>
            <person name="Ojha A.K."/>
            <person name="Krishnamurthi S."/>
        </authorList>
    </citation>
    <scope>NUCLEOTIDE SEQUENCE [LARGE SCALE GENOMIC DNA]</scope>
    <source>
        <strain evidence="2 3">DSM 29979</strain>
    </source>
</reference>
<feature type="chain" id="PRO_5009191515" description="DUF948 domain-containing protein" evidence="1">
    <location>
        <begin position="19"/>
        <end position="154"/>
    </location>
</feature>
<dbReference type="STRING" id="1714016.BA724_02960"/>
<dbReference type="RefSeq" id="WP_069937779.1">
    <property type="nucleotide sequence ID" value="NZ_MAMP01000012.1"/>
</dbReference>
<proteinExistence type="predicted"/>
<evidence type="ECO:0000313" key="3">
    <source>
        <dbReference type="Proteomes" id="UP000095658"/>
    </source>
</evidence>
<dbReference type="InterPro" id="IPR009293">
    <property type="entry name" value="UPF0478"/>
</dbReference>
<dbReference type="Pfam" id="PF06103">
    <property type="entry name" value="DUF948"/>
    <property type="match status" value="1"/>
</dbReference>
<dbReference type="AlphaFoldDB" id="A0A1E7DRS3"/>
<evidence type="ECO:0000256" key="1">
    <source>
        <dbReference type="SAM" id="SignalP"/>
    </source>
</evidence>
<organism evidence="2 3">
    <name type="scientific">Domibacillus iocasae</name>
    <dbReference type="NCBI Taxonomy" id="1714016"/>
    <lineage>
        <taxon>Bacteria</taxon>
        <taxon>Bacillati</taxon>
        <taxon>Bacillota</taxon>
        <taxon>Bacilli</taxon>
        <taxon>Bacillales</taxon>
        <taxon>Bacillaceae</taxon>
        <taxon>Domibacillus</taxon>
    </lineage>
</organism>
<dbReference type="EMBL" id="MAMP01000012">
    <property type="protein sequence ID" value="OES45782.1"/>
    <property type="molecule type" value="Genomic_DNA"/>
</dbReference>